<reference evidence="1 2" key="1">
    <citation type="submission" date="2022-10" db="EMBL/GenBank/DDBJ databases">
        <title>Xanthomonas sp. H13-6.</title>
        <authorList>
            <person name="Liu X."/>
            <person name="Deng Z."/>
            <person name="Jiang Y."/>
            <person name="Yu T."/>
            <person name="Ai J."/>
        </authorList>
    </citation>
    <scope>NUCLEOTIDE SEQUENCE [LARGE SCALE GENOMIC DNA]</scope>
    <source>
        <strain evidence="1 2">H13-6</strain>
    </source>
</reference>
<dbReference type="GO" id="GO:0016787">
    <property type="term" value="F:hydrolase activity"/>
    <property type="evidence" value="ECO:0007669"/>
    <property type="project" value="UniProtKB-KW"/>
</dbReference>
<sequence length="196" mass="22378">MELALFDFDHTVTTCDTYGRFLRRVATPEQLAQARWKVGPWLLAYKLGLISAEAIRARVTRLTFSGRHAGDIAELASAYAHQVLPELVRPEMLQQIQWHKAQQHTVAIVSGSLDLYLRPWCEQHGLQLICNRLESDGDRLTGRYAGGDCGPHKVARIQQLFDLGRFQRIHAYGDSREDKPMLALAHERWYRGKLVS</sequence>
<dbReference type="RefSeq" id="WP_265126175.1">
    <property type="nucleotide sequence ID" value="NZ_JAPCHY010000001.1"/>
</dbReference>
<dbReference type="SUPFAM" id="SSF56784">
    <property type="entry name" value="HAD-like"/>
    <property type="match status" value="1"/>
</dbReference>
<dbReference type="PANTHER" id="PTHR43344:SF14">
    <property type="entry name" value="HAD-IB FAMILY HYDROLASE"/>
    <property type="match status" value="1"/>
</dbReference>
<dbReference type="Proteomes" id="UP001209922">
    <property type="component" value="Unassembled WGS sequence"/>
</dbReference>
<dbReference type="InterPro" id="IPR050582">
    <property type="entry name" value="HAD-like_SerB"/>
</dbReference>
<dbReference type="InterPro" id="IPR006385">
    <property type="entry name" value="HAD_hydro_SerB1"/>
</dbReference>
<dbReference type="Gene3D" id="1.20.1440.100">
    <property type="entry name" value="SG protein - dephosphorylation function"/>
    <property type="match status" value="1"/>
</dbReference>
<gene>
    <name evidence="1" type="ORF">OK345_01765</name>
</gene>
<dbReference type="EMBL" id="JAPCHY010000001">
    <property type="protein sequence ID" value="MCW4471237.1"/>
    <property type="molecule type" value="Genomic_DNA"/>
</dbReference>
<dbReference type="NCBIfam" id="TIGR01490">
    <property type="entry name" value="HAD-SF-IB-hyp1"/>
    <property type="match status" value="1"/>
</dbReference>
<evidence type="ECO:0000313" key="1">
    <source>
        <dbReference type="EMBL" id="MCW4471237.1"/>
    </source>
</evidence>
<keyword evidence="1" id="KW-0378">Hydrolase</keyword>
<dbReference type="InterPro" id="IPR023214">
    <property type="entry name" value="HAD_sf"/>
</dbReference>
<dbReference type="Gene3D" id="3.40.50.1000">
    <property type="entry name" value="HAD superfamily/HAD-like"/>
    <property type="match status" value="1"/>
</dbReference>
<evidence type="ECO:0000313" key="2">
    <source>
        <dbReference type="Proteomes" id="UP001209922"/>
    </source>
</evidence>
<accession>A0ABT3JRV7</accession>
<dbReference type="PANTHER" id="PTHR43344">
    <property type="entry name" value="PHOSPHOSERINE PHOSPHATASE"/>
    <property type="match status" value="1"/>
</dbReference>
<dbReference type="InterPro" id="IPR036412">
    <property type="entry name" value="HAD-like_sf"/>
</dbReference>
<dbReference type="Pfam" id="PF12710">
    <property type="entry name" value="HAD"/>
    <property type="match status" value="1"/>
</dbReference>
<name>A0ABT3JRV7_9XANT</name>
<organism evidence="1 2">
    <name type="scientific">Xanthomonas chitinilytica</name>
    <dbReference type="NCBI Taxonomy" id="2989819"/>
    <lineage>
        <taxon>Bacteria</taxon>
        <taxon>Pseudomonadati</taxon>
        <taxon>Pseudomonadota</taxon>
        <taxon>Gammaproteobacteria</taxon>
        <taxon>Lysobacterales</taxon>
        <taxon>Lysobacteraceae</taxon>
        <taxon>Xanthomonas</taxon>
    </lineage>
</organism>
<comment type="caution">
    <text evidence="1">The sequence shown here is derived from an EMBL/GenBank/DDBJ whole genome shotgun (WGS) entry which is preliminary data.</text>
</comment>
<dbReference type="CDD" id="cd02612">
    <property type="entry name" value="HAD_PGPPase"/>
    <property type="match status" value="1"/>
</dbReference>
<dbReference type="NCBIfam" id="TIGR01488">
    <property type="entry name" value="HAD-SF-IB"/>
    <property type="match status" value="1"/>
</dbReference>
<proteinExistence type="predicted"/>
<protein>
    <submittedName>
        <fullName evidence="1">HAD-IB family hydrolase</fullName>
    </submittedName>
</protein>
<keyword evidence="2" id="KW-1185">Reference proteome</keyword>